<dbReference type="AlphaFoldDB" id="X1MW34"/>
<sequence length="95" mass="11373">CYTKYSNIKTICTDWYERIETLTQDWYPNIKTLCTDWKEKLKSIFVDYWDTLISFLKNPFEYLRAIVFPLLGEMISALAEGLIAYIKDKWGDEKL</sequence>
<accession>X1MW34</accession>
<reference evidence="1" key="1">
    <citation type="journal article" date="2014" name="Front. Microbiol.">
        <title>High frequency of phylogenetically diverse reductive dehalogenase-homologous genes in deep subseafloor sedimentary metagenomes.</title>
        <authorList>
            <person name="Kawai M."/>
            <person name="Futagami T."/>
            <person name="Toyoda A."/>
            <person name="Takaki Y."/>
            <person name="Nishi S."/>
            <person name="Hori S."/>
            <person name="Arai W."/>
            <person name="Tsubouchi T."/>
            <person name="Morono Y."/>
            <person name="Uchiyama I."/>
            <person name="Ito T."/>
            <person name="Fujiyama A."/>
            <person name="Inagaki F."/>
            <person name="Takami H."/>
        </authorList>
    </citation>
    <scope>NUCLEOTIDE SEQUENCE</scope>
    <source>
        <strain evidence="1">Expedition CK06-06</strain>
    </source>
</reference>
<gene>
    <name evidence="1" type="ORF">S06H3_34811</name>
</gene>
<comment type="caution">
    <text evidence="1">The sequence shown here is derived from an EMBL/GenBank/DDBJ whole genome shotgun (WGS) entry which is preliminary data.</text>
</comment>
<name>X1MW34_9ZZZZ</name>
<protein>
    <submittedName>
        <fullName evidence="1">Uncharacterized protein</fullName>
    </submittedName>
</protein>
<feature type="non-terminal residue" evidence="1">
    <location>
        <position position="1"/>
    </location>
</feature>
<dbReference type="EMBL" id="BARV01020934">
    <property type="protein sequence ID" value="GAI18915.1"/>
    <property type="molecule type" value="Genomic_DNA"/>
</dbReference>
<proteinExistence type="predicted"/>
<organism evidence="1">
    <name type="scientific">marine sediment metagenome</name>
    <dbReference type="NCBI Taxonomy" id="412755"/>
    <lineage>
        <taxon>unclassified sequences</taxon>
        <taxon>metagenomes</taxon>
        <taxon>ecological metagenomes</taxon>
    </lineage>
</organism>
<evidence type="ECO:0000313" key="1">
    <source>
        <dbReference type="EMBL" id="GAI18915.1"/>
    </source>
</evidence>